<dbReference type="InterPro" id="IPR023193">
    <property type="entry name" value="EPSP_synthase_CS"/>
</dbReference>
<feature type="binding site" evidence="9">
    <location>
        <position position="24"/>
    </location>
    <ligand>
        <name>3-phosphoshikimate</name>
        <dbReference type="ChEBI" id="CHEBI:145989"/>
    </ligand>
</feature>
<dbReference type="InterPro" id="IPR013792">
    <property type="entry name" value="RNA3'P_cycl/enolpyr_Trfase_a/b"/>
</dbReference>
<comment type="similarity">
    <text evidence="3 9">Belongs to the EPSP synthase family.</text>
</comment>
<dbReference type="NCBIfam" id="TIGR01356">
    <property type="entry name" value="aroA"/>
    <property type="match status" value="1"/>
</dbReference>
<comment type="pathway">
    <text evidence="2 9">Metabolic intermediate biosynthesis; chorismate biosynthesis; chorismate from D-erythrose 4-phosphate and phosphoenolpyruvate: step 6/7.</text>
</comment>
<dbReference type="RefSeq" id="WP_288183789.1">
    <property type="nucleotide sequence ID" value="NZ_LT608335.1"/>
</dbReference>
<evidence type="ECO:0000256" key="7">
    <source>
        <dbReference type="ARBA" id="ARBA00023141"/>
    </source>
</evidence>
<dbReference type="GO" id="GO:0008652">
    <property type="term" value="P:amino acid biosynthetic process"/>
    <property type="evidence" value="ECO:0007669"/>
    <property type="project" value="UniProtKB-KW"/>
</dbReference>
<dbReference type="EC" id="2.5.1.19" evidence="9"/>
<dbReference type="Pfam" id="PF00275">
    <property type="entry name" value="EPSP_synthase"/>
    <property type="match status" value="1"/>
</dbReference>
<evidence type="ECO:0000256" key="8">
    <source>
        <dbReference type="ARBA" id="ARBA00044633"/>
    </source>
</evidence>
<dbReference type="GO" id="GO:0009073">
    <property type="term" value="P:aromatic amino acid family biosynthetic process"/>
    <property type="evidence" value="ECO:0007669"/>
    <property type="project" value="UniProtKB-KW"/>
</dbReference>
<dbReference type="InterPro" id="IPR001986">
    <property type="entry name" value="Enolpyruvate_Tfrase_dom"/>
</dbReference>
<dbReference type="GO" id="GO:0003866">
    <property type="term" value="F:3-phosphoshikimate 1-carboxyvinyltransferase activity"/>
    <property type="evidence" value="ECO:0007669"/>
    <property type="project" value="UniProtKB-UniRule"/>
</dbReference>
<sequence>MGENMKVTGTTGLKGTVNIPGDKSISHRSIMLAGLADTPVTITNFLHAADCWSTIDCMRALRVRVEQGDAGVLTVTGNGFYGLREPHEVLDAGNSGTTIRLMTGLLGVQPFFSVMTGDASLRKRPMARVITPLARMGINIKGREQSRYAPLAILAAEQIQGIEYDMPVASAQVKSAILLAALFANSPTIVTEPMPSRDHTERMFETFGIPVKREGNSIIIEPVQKVDAPEQIDVPGDISSAAFWLVAASIIPNSQLVLVNVGINPTRTGILDILTQMGADITVTNERWSGREPVADIIVRSAKLQGVTIGAEIIPRLIDEIPVLTVAALFAEGQTIVTGAEELRVKETDRLKAVVLELGKMGAAIDETADGLIINGPQKLNFASCNSHHDHRMAMALAVAGAAAQGVEIEEPDCVKISYPDFFSILAALRQE</sequence>
<comment type="caution">
    <text evidence="9">Lacks conserved residue(s) required for the propagation of feature annotation.</text>
</comment>
<dbReference type="InterPro" id="IPR036968">
    <property type="entry name" value="Enolpyruvate_Tfrase_sf"/>
</dbReference>
<feature type="binding site" evidence="9">
    <location>
        <position position="350"/>
    </location>
    <ligand>
        <name>phosphoenolpyruvate</name>
        <dbReference type="ChEBI" id="CHEBI:58702"/>
    </ligand>
</feature>
<dbReference type="PIRSF" id="PIRSF000505">
    <property type="entry name" value="EPSPS"/>
    <property type="match status" value="1"/>
</dbReference>
<comment type="function">
    <text evidence="1 9">Catalyzes the transfer of the enolpyruvyl moiety of phosphoenolpyruvate (PEP) to the 5-hydroxyl of shikimate-3-phosphate (S3P) to produce enolpyruvyl shikimate-3-phosphate and inorganic phosphate.</text>
</comment>
<feature type="binding site" evidence="9">
    <location>
        <position position="346"/>
    </location>
    <ligand>
        <name>3-phosphoshikimate</name>
        <dbReference type="ChEBI" id="CHEBI:145989"/>
    </ligand>
</feature>
<feature type="domain" description="Enolpyruvate transferase" evidence="10">
    <location>
        <begin position="8"/>
        <end position="425"/>
    </location>
</feature>
<feature type="binding site" evidence="9">
    <location>
        <position position="319"/>
    </location>
    <ligand>
        <name>3-phosphoshikimate</name>
        <dbReference type="ChEBI" id="CHEBI:145989"/>
    </ligand>
</feature>
<dbReference type="AlphaFoldDB" id="A0A212LRY9"/>
<reference evidence="11" key="1">
    <citation type="submission" date="2016-08" db="EMBL/GenBank/DDBJ databases">
        <authorList>
            <person name="Seilhamer J.J."/>
        </authorList>
    </citation>
    <scope>NUCLEOTIDE SEQUENCE</scope>
    <source>
        <strain evidence="11">86</strain>
    </source>
</reference>
<feature type="binding site" evidence="9">
    <location>
        <position position="23"/>
    </location>
    <ligand>
        <name>phosphoenolpyruvate</name>
        <dbReference type="ChEBI" id="CHEBI:58702"/>
    </ligand>
</feature>
<evidence type="ECO:0000256" key="6">
    <source>
        <dbReference type="ARBA" id="ARBA00022679"/>
    </source>
</evidence>
<organism evidence="11">
    <name type="scientific">uncultured Sporomusa sp</name>
    <dbReference type="NCBI Taxonomy" id="307249"/>
    <lineage>
        <taxon>Bacteria</taxon>
        <taxon>Bacillati</taxon>
        <taxon>Bacillota</taxon>
        <taxon>Negativicutes</taxon>
        <taxon>Selenomonadales</taxon>
        <taxon>Sporomusaceae</taxon>
        <taxon>Sporomusa</taxon>
        <taxon>environmental samples</taxon>
    </lineage>
</organism>
<evidence type="ECO:0000256" key="4">
    <source>
        <dbReference type="ARBA" id="ARBA00022490"/>
    </source>
</evidence>
<evidence type="ECO:0000256" key="3">
    <source>
        <dbReference type="ARBA" id="ARBA00009948"/>
    </source>
</evidence>
<dbReference type="UniPathway" id="UPA00053">
    <property type="reaction ID" value="UER00089"/>
</dbReference>
<dbReference type="EMBL" id="FMJE01000003">
    <property type="protein sequence ID" value="SCM80323.1"/>
    <property type="molecule type" value="Genomic_DNA"/>
</dbReference>
<evidence type="ECO:0000256" key="9">
    <source>
        <dbReference type="HAMAP-Rule" id="MF_00210"/>
    </source>
</evidence>
<protein>
    <recommendedName>
        <fullName evidence="9">3-phosphoshikimate 1-carboxyvinyltransferase</fullName>
        <ecNumber evidence="9">2.5.1.19</ecNumber>
    </recommendedName>
    <alternativeName>
        <fullName evidence="9">5-enolpyruvylshikimate-3-phosphate synthase</fullName>
        <shortName evidence="9">EPSP synthase</shortName>
        <shortName evidence="9">EPSPS</shortName>
    </alternativeName>
</protein>
<feature type="binding site" evidence="9">
    <location>
        <position position="28"/>
    </location>
    <ligand>
        <name>3-phosphoshikimate</name>
        <dbReference type="ChEBI" id="CHEBI:145989"/>
    </ligand>
</feature>
<dbReference type="PANTHER" id="PTHR21090">
    <property type="entry name" value="AROM/DEHYDROQUINATE SYNTHASE"/>
    <property type="match status" value="1"/>
</dbReference>
<proteinExistence type="inferred from homology"/>
<keyword evidence="5 9" id="KW-0028">Amino-acid biosynthesis</keyword>
<dbReference type="PANTHER" id="PTHR21090:SF5">
    <property type="entry name" value="PENTAFUNCTIONAL AROM POLYPEPTIDE"/>
    <property type="match status" value="1"/>
</dbReference>
<feature type="binding site" evidence="9">
    <location>
        <position position="23"/>
    </location>
    <ligand>
        <name>3-phosphoshikimate</name>
        <dbReference type="ChEBI" id="CHEBI:145989"/>
    </ligand>
</feature>
<evidence type="ECO:0000259" key="10">
    <source>
        <dbReference type="Pfam" id="PF00275"/>
    </source>
</evidence>
<dbReference type="InterPro" id="IPR006264">
    <property type="entry name" value="EPSP_synthase"/>
</dbReference>
<feature type="binding site" evidence="9">
    <location>
        <position position="170"/>
    </location>
    <ligand>
        <name>3-phosphoshikimate</name>
        <dbReference type="ChEBI" id="CHEBI:145989"/>
    </ligand>
</feature>
<dbReference type="HAMAP" id="MF_00210">
    <property type="entry name" value="EPSP_synth"/>
    <property type="match status" value="1"/>
</dbReference>
<dbReference type="FunFam" id="3.65.10.10:FF:000006">
    <property type="entry name" value="3-phosphoshikimate 1-carboxyvinyltransferase"/>
    <property type="match status" value="1"/>
</dbReference>
<keyword evidence="7 9" id="KW-0057">Aromatic amino acid biosynthesis</keyword>
<dbReference type="PROSITE" id="PS00885">
    <property type="entry name" value="EPSP_SYNTHASE_2"/>
    <property type="match status" value="1"/>
</dbReference>
<name>A0A212LRY9_9FIRM</name>
<feature type="binding site" evidence="9">
    <location>
        <position position="124"/>
    </location>
    <ligand>
        <name>phosphoenolpyruvate</name>
        <dbReference type="ChEBI" id="CHEBI:58702"/>
    </ligand>
</feature>
<feature type="binding site" evidence="9">
    <location>
        <position position="172"/>
    </location>
    <ligand>
        <name>3-phosphoshikimate</name>
        <dbReference type="ChEBI" id="CHEBI:145989"/>
    </ligand>
</feature>
<dbReference type="FunFam" id="3.65.10.10:FF:000005">
    <property type="entry name" value="3-phosphoshikimate 1-carboxyvinyltransferase"/>
    <property type="match status" value="1"/>
</dbReference>
<feature type="active site" description="Proton acceptor" evidence="9">
    <location>
        <position position="319"/>
    </location>
</feature>
<comment type="subunit">
    <text evidence="9">Monomer.</text>
</comment>
<feature type="binding site" evidence="9">
    <location>
        <position position="172"/>
    </location>
    <ligand>
        <name>phosphoenolpyruvate</name>
        <dbReference type="ChEBI" id="CHEBI:58702"/>
    </ligand>
</feature>
<feature type="binding site" evidence="9">
    <location>
        <position position="392"/>
    </location>
    <ligand>
        <name>phosphoenolpyruvate</name>
        <dbReference type="ChEBI" id="CHEBI:58702"/>
    </ligand>
</feature>
<accession>A0A212LRY9</accession>
<comment type="subcellular location">
    <subcellularLocation>
        <location evidence="9">Cytoplasm</location>
    </subcellularLocation>
</comment>
<evidence type="ECO:0000256" key="5">
    <source>
        <dbReference type="ARBA" id="ARBA00022605"/>
    </source>
</evidence>
<comment type="catalytic activity">
    <reaction evidence="8">
        <text>3-phosphoshikimate + phosphoenolpyruvate = 5-O-(1-carboxyvinyl)-3-phosphoshikimate + phosphate</text>
        <dbReference type="Rhea" id="RHEA:21256"/>
        <dbReference type="ChEBI" id="CHEBI:43474"/>
        <dbReference type="ChEBI" id="CHEBI:57701"/>
        <dbReference type="ChEBI" id="CHEBI:58702"/>
        <dbReference type="ChEBI" id="CHEBI:145989"/>
        <dbReference type="EC" id="2.5.1.19"/>
    </reaction>
    <physiologicalReaction direction="left-to-right" evidence="8">
        <dbReference type="Rhea" id="RHEA:21257"/>
    </physiologicalReaction>
</comment>
<keyword evidence="6 9" id="KW-0808">Transferase</keyword>
<dbReference type="CDD" id="cd01556">
    <property type="entry name" value="EPSP_synthase"/>
    <property type="match status" value="1"/>
</dbReference>
<dbReference type="Gene3D" id="3.65.10.10">
    <property type="entry name" value="Enolpyruvate transferase domain"/>
    <property type="match status" value="2"/>
</dbReference>
<evidence type="ECO:0000256" key="2">
    <source>
        <dbReference type="ARBA" id="ARBA00004811"/>
    </source>
</evidence>
<dbReference type="SUPFAM" id="SSF55205">
    <property type="entry name" value="EPT/RTPC-like"/>
    <property type="match status" value="1"/>
</dbReference>
<evidence type="ECO:0000256" key="1">
    <source>
        <dbReference type="ARBA" id="ARBA00002174"/>
    </source>
</evidence>
<gene>
    <name evidence="9 11" type="primary">aroA</name>
    <name evidence="11" type="ORF">KL86SPO_30501</name>
</gene>
<evidence type="ECO:0000313" key="11">
    <source>
        <dbReference type="EMBL" id="SCM80323.1"/>
    </source>
</evidence>
<dbReference type="GO" id="GO:0009423">
    <property type="term" value="P:chorismate biosynthetic process"/>
    <property type="evidence" value="ECO:0007669"/>
    <property type="project" value="UniProtKB-UniRule"/>
</dbReference>
<dbReference type="GO" id="GO:0005737">
    <property type="term" value="C:cytoplasm"/>
    <property type="evidence" value="ECO:0007669"/>
    <property type="project" value="UniProtKB-SubCell"/>
</dbReference>
<feature type="binding site" evidence="9">
    <location>
        <position position="96"/>
    </location>
    <ligand>
        <name>phosphoenolpyruvate</name>
        <dbReference type="ChEBI" id="CHEBI:58702"/>
    </ligand>
</feature>
<keyword evidence="4 9" id="KW-0963">Cytoplasm</keyword>
<dbReference type="PROSITE" id="PS00104">
    <property type="entry name" value="EPSP_SYNTHASE_1"/>
    <property type="match status" value="1"/>
</dbReference>